<dbReference type="InterPro" id="IPR016032">
    <property type="entry name" value="Sig_transdc_resp-reg_C-effctor"/>
</dbReference>
<dbReference type="RefSeq" id="WP_145630427.1">
    <property type="nucleotide sequence ID" value="NZ_CP088014.1"/>
</dbReference>
<dbReference type="AlphaFoldDB" id="A0A562LJC6"/>
<evidence type="ECO:0000313" key="2">
    <source>
        <dbReference type="EMBL" id="TWI07693.1"/>
    </source>
</evidence>
<dbReference type="GO" id="GO:0006355">
    <property type="term" value="P:regulation of DNA-templated transcription"/>
    <property type="evidence" value="ECO:0007669"/>
    <property type="project" value="InterPro"/>
</dbReference>
<dbReference type="InterPro" id="IPR036388">
    <property type="entry name" value="WH-like_DNA-bd_sf"/>
</dbReference>
<evidence type="ECO:0000313" key="3">
    <source>
        <dbReference type="Proteomes" id="UP000317176"/>
    </source>
</evidence>
<protein>
    <submittedName>
        <fullName evidence="2">DNA-binding CsgD family transcriptional regulator</fullName>
    </submittedName>
</protein>
<dbReference type="OrthoDB" id="8188912at2"/>
<dbReference type="SMART" id="SM00421">
    <property type="entry name" value="HTH_LUXR"/>
    <property type="match status" value="1"/>
</dbReference>
<dbReference type="EMBL" id="VLKL01000004">
    <property type="protein sequence ID" value="TWI07693.1"/>
    <property type="molecule type" value="Genomic_DNA"/>
</dbReference>
<dbReference type="GO" id="GO:0003677">
    <property type="term" value="F:DNA binding"/>
    <property type="evidence" value="ECO:0007669"/>
    <property type="project" value="UniProtKB-KW"/>
</dbReference>
<keyword evidence="3" id="KW-1185">Reference proteome</keyword>
<feature type="domain" description="HTH luxR-type" evidence="1">
    <location>
        <begin position="313"/>
        <end position="370"/>
    </location>
</feature>
<sequence length="397" mass="43426">MHENGKVLPHWQNGGDFYPTESACSTIDAEDLAEQSVNLADQSIVQRAMEYFGWRIAELLECRSCYVAAAVRRNSGQQLLQARIGQATIDPSCTAMVTRIARKGASTGCTLLEPVHTRTTFVRKLIGPEPVVEGHSVIGRFTAGDGVTVVFIAGWHSTGLTRAEIPCLGRAIRAIWSMAHDLARVQQRQDDAATWLGVLAFPALIVDADLQVHEINSSAQSLIARGDLLKANGNRVAGRSSSVTIALRAAIHESLSSRADREWLDTTVPLSTERERFAFARIGAAPPPCDTEKALVIVPQFDEVSGARRIAAAFGLSFAEERIVTRILQGKCPRKIGADLRLTEATVRTYTKRIMLKLGINRQSEFFVLHHLTQSPFGSGMREKSARRLSSTVRLSG</sequence>
<dbReference type="Pfam" id="PF00196">
    <property type="entry name" value="GerE"/>
    <property type="match status" value="1"/>
</dbReference>
<gene>
    <name evidence="2" type="ORF">IQ17_02048</name>
</gene>
<keyword evidence="2" id="KW-0238">DNA-binding</keyword>
<accession>A0A562LJC6</accession>
<comment type="caution">
    <text evidence="2">The sequence shown here is derived from an EMBL/GenBank/DDBJ whole genome shotgun (WGS) entry which is preliminary data.</text>
</comment>
<reference evidence="2 3" key="1">
    <citation type="journal article" date="2015" name="Stand. Genomic Sci.">
        <title>Genomic Encyclopedia of Bacterial and Archaeal Type Strains, Phase III: the genomes of soil and plant-associated and newly described type strains.</title>
        <authorList>
            <person name="Whitman W.B."/>
            <person name="Woyke T."/>
            <person name="Klenk H.P."/>
            <person name="Zhou Y."/>
            <person name="Lilburn T.G."/>
            <person name="Beck B.J."/>
            <person name="De Vos P."/>
            <person name="Vandamme P."/>
            <person name="Eisen J.A."/>
            <person name="Garrity G."/>
            <person name="Hugenholtz P."/>
            <person name="Kyrpides N.C."/>
        </authorList>
    </citation>
    <scope>NUCLEOTIDE SEQUENCE [LARGE SCALE GENOMIC DNA]</scope>
    <source>
        <strain evidence="2 3">CGMCC 1.10947</strain>
    </source>
</reference>
<dbReference type="SUPFAM" id="SSF46894">
    <property type="entry name" value="C-terminal effector domain of the bipartite response regulators"/>
    <property type="match status" value="1"/>
</dbReference>
<evidence type="ECO:0000259" key="1">
    <source>
        <dbReference type="SMART" id="SM00421"/>
    </source>
</evidence>
<dbReference type="Gene3D" id="1.10.10.10">
    <property type="entry name" value="Winged helix-like DNA-binding domain superfamily/Winged helix DNA-binding domain"/>
    <property type="match status" value="1"/>
</dbReference>
<dbReference type="InterPro" id="IPR000792">
    <property type="entry name" value="Tscrpt_reg_LuxR_C"/>
</dbReference>
<name>A0A562LJC6_9BRAD</name>
<organism evidence="2 3">
    <name type="scientific">Bradyrhizobium daqingense</name>
    <dbReference type="NCBI Taxonomy" id="993502"/>
    <lineage>
        <taxon>Bacteria</taxon>
        <taxon>Pseudomonadati</taxon>
        <taxon>Pseudomonadota</taxon>
        <taxon>Alphaproteobacteria</taxon>
        <taxon>Hyphomicrobiales</taxon>
        <taxon>Nitrobacteraceae</taxon>
        <taxon>Bradyrhizobium</taxon>
    </lineage>
</organism>
<proteinExistence type="predicted"/>
<dbReference type="Proteomes" id="UP000317176">
    <property type="component" value="Unassembled WGS sequence"/>
</dbReference>